<dbReference type="RefSeq" id="XP_025380816.1">
    <property type="nucleotide sequence ID" value="XM_025520572.1"/>
</dbReference>
<dbReference type="CDD" id="cd00209">
    <property type="entry name" value="DHFR"/>
    <property type="match status" value="1"/>
</dbReference>
<dbReference type="Gene3D" id="3.40.430.10">
    <property type="entry name" value="Dihydrofolate Reductase, subunit A"/>
    <property type="match status" value="1"/>
</dbReference>
<evidence type="ECO:0000259" key="8">
    <source>
        <dbReference type="PROSITE" id="PS51330"/>
    </source>
</evidence>
<dbReference type="SUPFAM" id="SSF53597">
    <property type="entry name" value="Dihydrofolate reductase-like"/>
    <property type="match status" value="1"/>
</dbReference>
<dbReference type="EC" id="1.5.1.3" evidence="2"/>
<proteinExistence type="inferred from homology"/>
<reference evidence="9 10" key="1">
    <citation type="journal article" date="2018" name="Mol. Biol. Evol.">
        <title>Broad Genomic Sampling Reveals a Smut Pathogenic Ancestry of the Fungal Clade Ustilaginomycotina.</title>
        <authorList>
            <person name="Kijpornyongpan T."/>
            <person name="Mondo S.J."/>
            <person name="Barry K."/>
            <person name="Sandor L."/>
            <person name="Lee J."/>
            <person name="Lipzen A."/>
            <person name="Pangilinan J."/>
            <person name="LaButti K."/>
            <person name="Hainaut M."/>
            <person name="Henrissat B."/>
            <person name="Grigoriev I.V."/>
            <person name="Spatafora J.W."/>
            <person name="Aime M.C."/>
        </authorList>
    </citation>
    <scope>NUCLEOTIDE SEQUENCE [LARGE SCALE GENOMIC DNA]</scope>
    <source>
        <strain evidence="9 10">MCA 4198</strain>
    </source>
</reference>
<dbReference type="GO" id="GO:0050661">
    <property type="term" value="F:NADP binding"/>
    <property type="evidence" value="ECO:0007669"/>
    <property type="project" value="InterPro"/>
</dbReference>
<dbReference type="Proteomes" id="UP000245768">
    <property type="component" value="Unassembled WGS sequence"/>
</dbReference>
<evidence type="ECO:0000256" key="1">
    <source>
        <dbReference type="ARBA" id="ARBA00004903"/>
    </source>
</evidence>
<dbReference type="GO" id="GO:0046655">
    <property type="term" value="P:folic acid metabolic process"/>
    <property type="evidence" value="ECO:0007669"/>
    <property type="project" value="TreeGrafter"/>
</dbReference>
<comment type="similarity">
    <text evidence="7">Belongs to the dihydrofolate reductase family.</text>
</comment>
<sequence>MARPPQQQHKQLSLTLIAAMTRANGIGISGGLPWRLSKEMAHFRRATSVTGEPAASSGAKREWRNAVIMGRKTWESIPGKFRPLKGRINVVISSKAGESAREALGM</sequence>
<organism evidence="9 10">
    <name type="scientific">Acaromyces ingoldii</name>
    <dbReference type="NCBI Taxonomy" id="215250"/>
    <lineage>
        <taxon>Eukaryota</taxon>
        <taxon>Fungi</taxon>
        <taxon>Dikarya</taxon>
        <taxon>Basidiomycota</taxon>
        <taxon>Ustilaginomycotina</taxon>
        <taxon>Exobasidiomycetes</taxon>
        <taxon>Exobasidiales</taxon>
        <taxon>Cryptobasidiaceae</taxon>
        <taxon>Acaromyces</taxon>
    </lineage>
</organism>
<dbReference type="InterPro" id="IPR017925">
    <property type="entry name" value="DHFR_CS"/>
</dbReference>
<keyword evidence="6" id="KW-0560">Oxidoreductase</keyword>
<feature type="domain" description="DHFR" evidence="8">
    <location>
        <begin position="13"/>
        <end position="106"/>
    </location>
</feature>
<dbReference type="EMBL" id="KZ819634">
    <property type="protein sequence ID" value="PWN93618.1"/>
    <property type="molecule type" value="Genomic_DNA"/>
</dbReference>
<dbReference type="InterPro" id="IPR012259">
    <property type="entry name" value="DHFR"/>
</dbReference>
<dbReference type="GO" id="GO:0046452">
    <property type="term" value="P:dihydrofolate metabolic process"/>
    <property type="evidence" value="ECO:0007669"/>
    <property type="project" value="TreeGrafter"/>
</dbReference>
<evidence type="ECO:0000313" key="9">
    <source>
        <dbReference type="EMBL" id="PWN93618.1"/>
    </source>
</evidence>
<dbReference type="PROSITE" id="PS51330">
    <property type="entry name" value="DHFR_2"/>
    <property type="match status" value="1"/>
</dbReference>
<name>A0A316YYA6_9BASI</name>
<gene>
    <name evidence="9" type="ORF">FA10DRAFT_264247</name>
</gene>
<dbReference type="OrthoDB" id="414698at2759"/>
<keyword evidence="4" id="KW-0554">One-carbon metabolism</keyword>
<protein>
    <recommendedName>
        <fullName evidence="3">Dihydrofolate reductase</fullName>
        <ecNumber evidence="2">1.5.1.3</ecNumber>
    </recommendedName>
</protein>
<dbReference type="AlphaFoldDB" id="A0A316YYA6"/>
<comment type="pathway">
    <text evidence="1">Cofactor biosynthesis; tetrahydrofolate biosynthesis; 5,6,7,8-tetrahydrofolate from 7,8-dihydrofolate: step 1/1.</text>
</comment>
<evidence type="ECO:0000256" key="3">
    <source>
        <dbReference type="ARBA" id="ARBA00018886"/>
    </source>
</evidence>
<dbReference type="InParanoid" id="A0A316YYA6"/>
<evidence type="ECO:0000256" key="6">
    <source>
        <dbReference type="ARBA" id="ARBA00023002"/>
    </source>
</evidence>
<keyword evidence="10" id="KW-1185">Reference proteome</keyword>
<keyword evidence="5" id="KW-0521">NADP</keyword>
<accession>A0A316YYA6</accession>
<dbReference type="STRING" id="215250.A0A316YYA6"/>
<dbReference type="InterPro" id="IPR024072">
    <property type="entry name" value="DHFR-like_dom_sf"/>
</dbReference>
<evidence type="ECO:0000256" key="7">
    <source>
        <dbReference type="RuleBase" id="RU004474"/>
    </source>
</evidence>
<dbReference type="GeneID" id="37042488"/>
<dbReference type="GO" id="GO:0004146">
    <property type="term" value="F:dihydrofolate reductase activity"/>
    <property type="evidence" value="ECO:0007669"/>
    <property type="project" value="UniProtKB-EC"/>
</dbReference>
<evidence type="ECO:0000313" key="10">
    <source>
        <dbReference type="Proteomes" id="UP000245768"/>
    </source>
</evidence>
<evidence type="ECO:0000256" key="4">
    <source>
        <dbReference type="ARBA" id="ARBA00022563"/>
    </source>
</evidence>
<dbReference type="UniPathway" id="UPA00077">
    <property type="reaction ID" value="UER00158"/>
</dbReference>
<evidence type="ECO:0000256" key="5">
    <source>
        <dbReference type="ARBA" id="ARBA00022857"/>
    </source>
</evidence>
<dbReference type="PRINTS" id="PR00070">
    <property type="entry name" value="DHFR"/>
</dbReference>
<dbReference type="PANTHER" id="PTHR48069">
    <property type="entry name" value="DIHYDROFOLATE REDUCTASE"/>
    <property type="match status" value="1"/>
</dbReference>
<dbReference type="GO" id="GO:0005739">
    <property type="term" value="C:mitochondrion"/>
    <property type="evidence" value="ECO:0007669"/>
    <property type="project" value="TreeGrafter"/>
</dbReference>
<dbReference type="GO" id="GO:0046654">
    <property type="term" value="P:tetrahydrofolate biosynthetic process"/>
    <property type="evidence" value="ECO:0007669"/>
    <property type="project" value="UniProtKB-UniPathway"/>
</dbReference>
<evidence type="ECO:0000256" key="2">
    <source>
        <dbReference type="ARBA" id="ARBA00012856"/>
    </source>
</evidence>
<dbReference type="GO" id="GO:0006730">
    <property type="term" value="P:one-carbon metabolic process"/>
    <property type="evidence" value="ECO:0007669"/>
    <property type="project" value="UniProtKB-KW"/>
</dbReference>
<dbReference type="PROSITE" id="PS00075">
    <property type="entry name" value="DHFR_1"/>
    <property type="match status" value="1"/>
</dbReference>
<dbReference type="InterPro" id="IPR001796">
    <property type="entry name" value="DHFR_dom"/>
</dbReference>
<dbReference type="Pfam" id="PF00186">
    <property type="entry name" value="DHFR_1"/>
    <property type="match status" value="2"/>
</dbReference>
<dbReference type="PANTHER" id="PTHR48069:SF3">
    <property type="entry name" value="DIHYDROFOLATE REDUCTASE"/>
    <property type="match status" value="1"/>
</dbReference>